<dbReference type="EMBL" id="MN740152">
    <property type="protein sequence ID" value="QHT89859.1"/>
    <property type="molecule type" value="Genomic_DNA"/>
</dbReference>
<protein>
    <submittedName>
        <fullName evidence="1">Uncharacterized protein</fullName>
    </submittedName>
</protein>
<accession>A0A6C0IAU3</accession>
<proteinExistence type="predicted"/>
<reference evidence="1" key="1">
    <citation type="journal article" date="2020" name="Nature">
        <title>Giant virus diversity and host interactions through global metagenomics.</title>
        <authorList>
            <person name="Schulz F."/>
            <person name="Roux S."/>
            <person name="Paez-Espino D."/>
            <person name="Jungbluth S."/>
            <person name="Walsh D.A."/>
            <person name="Denef V.J."/>
            <person name="McMahon K.D."/>
            <person name="Konstantinidis K.T."/>
            <person name="Eloe-Fadrosh E.A."/>
            <person name="Kyrpides N.C."/>
            <person name="Woyke T."/>
        </authorList>
    </citation>
    <scope>NUCLEOTIDE SEQUENCE</scope>
    <source>
        <strain evidence="1">GVMAG-M-3300023184-62</strain>
    </source>
</reference>
<organism evidence="1">
    <name type="scientific">viral metagenome</name>
    <dbReference type="NCBI Taxonomy" id="1070528"/>
    <lineage>
        <taxon>unclassified sequences</taxon>
        <taxon>metagenomes</taxon>
        <taxon>organismal metagenomes</taxon>
    </lineage>
</organism>
<dbReference type="AlphaFoldDB" id="A0A6C0IAU3"/>
<sequence>MEQILSIFDTKYTEFCDNLLCALPELEAAILASKELSPADRLNRFKDEVLPGVTPTSVPRKILPTLTLTDDVWDSLGETGQKAIQEFLSVLGVCSMSESDVWSDEFLNKWKESMSAMDFDGIAKKIADMFGKAGPGLGAGAFAGMAGMAGALPKIPEKLMKGQLAKLVEELVKEFKPEEFGFTPEIMEECEKNPAKAFEVITEIYTKRPEALQGVLKRIMKRLQDKIRRGEFKPQEIAKEAEEMMKEFTGNPAFMELLTSLKDGFGAAEDPDLMRETGREGDARRNIVRDRLKARLAAKKGGANKK</sequence>
<evidence type="ECO:0000313" key="1">
    <source>
        <dbReference type="EMBL" id="QHT89859.1"/>
    </source>
</evidence>
<name>A0A6C0IAU3_9ZZZZ</name>